<keyword evidence="1" id="KW-0175">Coiled coil</keyword>
<dbReference type="Proteomes" id="UP000285624">
    <property type="component" value="Unassembled WGS sequence"/>
</dbReference>
<dbReference type="Proteomes" id="UP000285883">
    <property type="component" value="Unassembled WGS sequence"/>
</dbReference>
<evidence type="ECO:0000256" key="1">
    <source>
        <dbReference type="SAM" id="Coils"/>
    </source>
</evidence>
<evidence type="ECO:0000313" key="4">
    <source>
        <dbReference type="EMBL" id="RLN02315.1"/>
    </source>
</evidence>
<reference evidence="2" key="1">
    <citation type="journal article" date="2015" name="Genom Data">
        <title>Genome sequences of six Phytophthora species associated with forests in New Zealand.</title>
        <authorList>
            <person name="Studholme D.J."/>
            <person name="McDougal R.L."/>
            <person name="Sambles C."/>
            <person name="Hansen E."/>
            <person name="Hardy G."/>
            <person name="Grant M."/>
            <person name="Ganley R.J."/>
            <person name="Williams N.M."/>
        </authorList>
    </citation>
    <scope>NUCLEOTIDE SEQUENCE</scope>
    <source>
        <strain evidence="3">NZFS 2646</strain>
        <strain evidence="2">NZFS 3630</strain>
    </source>
</reference>
<gene>
    <name evidence="4" type="ORF">BBI17_007542</name>
    <name evidence="5" type="ORF">BBO99_00007642</name>
    <name evidence="3" type="ORF">JM16_007312</name>
    <name evidence="2" type="ORF">JM18_007219</name>
</gene>
<dbReference type="EMBL" id="JPWV03000299">
    <property type="protein sequence ID" value="KAG2518548.1"/>
    <property type="molecule type" value="Genomic_DNA"/>
</dbReference>
<evidence type="ECO:0000313" key="3">
    <source>
        <dbReference type="EMBL" id="KAG2518548.1"/>
    </source>
</evidence>
<dbReference type="EMBL" id="MBDN02000327">
    <property type="protein sequence ID" value="RLN76324.1"/>
    <property type="molecule type" value="Genomic_DNA"/>
</dbReference>
<reference evidence="2" key="3">
    <citation type="submission" date="2020-06" db="EMBL/GenBank/DDBJ databases">
        <authorList>
            <person name="Studholme D.J."/>
        </authorList>
    </citation>
    <scope>NUCLEOTIDE SEQUENCE</scope>
    <source>
        <strain evidence="3">NZFS 2646</strain>
        <strain evidence="2">NZFS 3630</strain>
    </source>
</reference>
<protein>
    <submittedName>
        <fullName evidence="5">Uncharacterized protein</fullName>
    </submittedName>
</protein>
<evidence type="ECO:0000313" key="2">
    <source>
        <dbReference type="EMBL" id="KAG2515857.1"/>
    </source>
</evidence>
<comment type="caution">
    <text evidence="5">The sequence shown here is derived from an EMBL/GenBank/DDBJ whole genome shotgun (WGS) entry which is preliminary data.</text>
</comment>
<evidence type="ECO:0000313" key="7">
    <source>
        <dbReference type="Proteomes" id="UP000285883"/>
    </source>
</evidence>
<proteinExistence type="predicted"/>
<sequence length="414" mass="47156">MYGSTLVGFLASFVVVAWYQVDPDNFGMVNLHDGLRNWIPPSVFVDVFAFLIIFAGKVLYQWDPDPEVEATTLSAEDKEAMSLLSEEDDYADKQSRTNSVAMSISLKQTTASRLAKTKKPLSEMHQLQRAVKELQREAADQLVLEVESQATFEFLTSQINALRGAFDTLSDVLMAEVDGLRKDMMRKLGDLDAEVVRQGEMHKATHTEVMQLKRTMEIWGLKERDWAKDNEILKASHSHNIEWMQQLQRDVMEVKDKLHEIKSDTSSRISEICEEANSLRGNWQKHVDDMLDRLQDFDSAAHRQTSEARVHAQQRADDLELMEQALSTVQKQQVHMRSGLEEQAQNMTSQISLLAKKVDIAEALANNQRTVIEQLRAKNATMEKEQRRRMDNVGKMFTIFADALNISPTVLVAS</sequence>
<evidence type="ECO:0000313" key="6">
    <source>
        <dbReference type="Proteomes" id="UP000285624"/>
    </source>
</evidence>
<evidence type="ECO:0000313" key="5">
    <source>
        <dbReference type="EMBL" id="RLN76324.1"/>
    </source>
</evidence>
<dbReference type="EMBL" id="MAYM02002232">
    <property type="protein sequence ID" value="RLN02315.1"/>
    <property type="molecule type" value="Genomic_DNA"/>
</dbReference>
<accession>A0A3R7J487</accession>
<dbReference type="AlphaFoldDB" id="A0A3R7J487"/>
<dbReference type="EMBL" id="JPWU03000424">
    <property type="protein sequence ID" value="KAG2515857.1"/>
    <property type="molecule type" value="Genomic_DNA"/>
</dbReference>
<name>A0A3R7J487_9STRA</name>
<dbReference type="Proteomes" id="UP000785171">
    <property type="component" value="Unassembled WGS sequence"/>
</dbReference>
<dbReference type="Proteomes" id="UP000792063">
    <property type="component" value="Unassembled WGS sequence"/>
</dbReference>
<keyword evidence="6" id="KW-1185">Reference proteome</keyword>
<reference evidence="6 7" key="2">
    <citation type="submission" date="2018-07" db="EMBL/GenBank/DDBJ databases">
        <title>Genome sequencing of oomycete isolates from Chile give support for New Zealand origin for Phytophthora kernoviae and make available the first Nothophytophthora sp. genome.</title>
        <authorList>
            <person name="Studholme D.J."/>
            <person name="Sanfuentes E."/>
            <person name="Panda P."/>
            <person name="Hill R."/>
            <person name="Sambles C."/>
            <person name="Grant M."/>
            <person name="Williams N.M."/>
            <person name="Mcdougal R.L."/>
        </authorList>
    </citation>
    <scope>NUCLEOTIDE SEQUENCE [LARGE SCALE GENOMIC DNA]</scope>
    <source>
        <strain evidence="4">Chile2</strain>
        <strain evidence="5">Chile4</strain>
    </source>
</reference>
<organism evidence="5 6">
    <name type="scientific">Phytophthora kernoviae</name>
    <dbReference type="NCBI Taxonomy" id="325452"/>
    <lineage>
        <taxon>Eukaryota</taxon>
        <taxon>Sar</taxon>
        <taxon>Stramenopiles</taxon>
        <taxon>Oomycota</taxon>
        <taxon>Peronosporomycetes</taxon>
        <taxon>Peronosporales</taxon>
        <taxon>Peronosporaceae</taxon>
        <taxon>Phytophthora</taxon>
    </lineage>
</organism>
<feature type="coiled-coil region" evidence="1">
    <location>
        <begin position="337"/>
        <end position="392"/>
    </location>
</feature>